<reference evidence="3" key="1">
    <citation type="submission" date="2025-08" db="UniProtKB">
        <authorList>
            <consortium name="RefSeq"/>
        </authorList>
    </citation>
    <scope>IDENTIFICATION</scope>
</reference>
<feature type="compositionally biased region" description="Polar residues" evidence="1">
    <location>
        <begin position="156"/>
        <end position="168"/>
    </location>
</feature>
<organism evidence="2 3">
    <name type="scientific">Octopus sinensis</name>
    <name type="common">East Asian common octopus</name>
    <dbReference type="NCBI Taxonomy" id="2607531"/>
    <lineage>
        <taxon>Eukaryota</taxon>
        <taxon>Metazoa</taxon>
        <taxon>Spiralia</taxon>
        <taxon>Lophotrochozoa</taxon>
        <taxon>Mollusca</taxon>
        <taxon>Cephalopoda</taxon>
        <taxon>Coleoidea</taxon>
        <taxon>Octopodiformes</taxon>
        <taxon>Octopoda</taxon>
        <taxon>Incirrata</taxon>
        <taxon>Octopodidae</taxon>
        <taxon>Octopus</taxon>
    </lineage>
</organism>
<dbReference type="AlphaFoldDB" id="A0A7E6EWT6"/>
<protein>
    <submittedName>
        <fullName evidence="3">Uncharacterized protein LOC118763785</fullName>
    </submittedName>
</protein>
<evidence type="ECO:0000313" key="2">
    <source>
        <dbReference type="Proteomes" id="UP000515154"/>
    </source>
</evidence>
<evidence type="ECO:0000313" key="3">
    <source>
        <dbReference type="RefSeq" id="XP_036359420.1"/>
    </source>
</evidence>
<dbReference type="Proteomes" id="UP000515154">
    <property type="component" value="Linkage group LG6"/>
</dbReference>
<gene>
    <name evidence="3" type="primary">LOC118763785</name>
</gene>
<dbReference type="RefSeq" id="XP_036359420.1">
    <property type="nucleotide sequence ID" value="XM_036503527.1"/>
</dbReference>
<dbReference type="KEGG" id="osn:118763785"/>
<sequence>MKTAGYILAMIILHHNTQQSAIYKKKKCQQKEDSLHSEELLQLQFIPPVTKVLNKIQGKEQAYLGTLLPTVVTTIFRLKGLKSKGLIYYSPLVDALLAGSDKSFRTLLEDEDCQLAAAFHPRFRLIWLAKYDNTKVAKVKKSMEGKVKEVMRQQPDKVSNNSGGSSNEKQVDDFLSSVTQPKESSRIHRSLKDKAQNLVKTWLETSSKELLTDAAFLGEQVLMDLFIKFNTVLQWSVCSLWARTS</sequence>
<keyword evidence="2" id="KW-1185">Reference proteome</keyword>
<name>A0A7E6EWT6_9MOLL</name>
<evidence type="ECO:0000256" key="1">
    <source>
        <dbReference type="SAM" id="MobiDB-lite"/>
    </source>
</evidence>
<feature type="region of interest" description="Disordered" evidence="1">
    <location>
        <begin position="149"/>
        <end position="174"/>
    </location>
</feature>
<proteinExistence type="predicted"/>
<accession>A0A7E6EWT6</accession>